<dbReference type="CDD" id="cd14978">
    <property type="entry name" value="7tmA_FMRFamide_R-like"/>
    <property type="match status" value="1"/>
</dbReference>
<dbReference type="EMBL" id="KL363200">
    <property type="protein sequence ID" value="KFD55383.1"/>
    <property type="molecule type" value="Genomic_DNA"/>
</dbReference>
<dbReference type="GO" id="GO:0004930">
    <property type="term" value="F:G protein-coupled receptor activity"/>
    <property type="evidence" value="ECO:0007669"/>
    <property type="project" value="InterPro"/>
</dbReference>
<evidence type="ECO:0000313" key="7">
    <source>
        <dbReference type="EMBL" id="KFD55383.1"/>
    </source>
</evidence>
<keyword evidence="8" id="KW-1185">Reference proteome</keyword>
<evidence type="ECO:0000256" key="5">
    <source>
        <dbReference type="SAM" id="Phobius"/>
    </source>
</evidence>
<accession>A0A085MDT7</accession>
<dbReference type="PRINTS" id="PR00237">
    <property type="entry name" value="GPCRRHODOPSN"/>
</dbReference>
<feature type="transmembrane region" description="Helical" evidence="5">
    <location>
        <begin position="289"/>
        <end position="314"/>
    </location>
</feature>
<sequence length="385" mass="43465">MSTGTVDCFENRTEASSFSGKAFISQCVIPIAFAIGIIGNTEIRFVLNCKKMRCKTSYYLSAMAVADLGFFITMTIFHLSNFPVITASASFNKFYAHSKMTLTALANWFSTTSTWLAIAVTCERLVATTKPLHVKILEQKRRIITLIVAIYASSLPLFSYTFIWHSPIEVNVTRCNITRTVWNMREISQAEHPWLHNFVHISLKLVPNISTTIPLLALIVLNALLLYSLSEWRRECSKMVSSANNQRSPEIRVALTVAITIASFLLFQTPSGILYLWDAINGSRNRSNWFYTATYASNLLVIIGKTLNFIIYCASSKNFRKQLLLLLISSDDTTKRQYFYAKCLGIDQTTKLFPDKVLPGKSELTKGTTKYGIVKVMQIDEEKIS</sequence>
<dbReference type="GO" id="GO:0016020">
    <property type="term" value="C:membrane"/>
    <property type="evidence" value="ECO:0007669"/>
    <property type="project" value="UniProtKB-SubCell"/>
</dbReference>
<feature type="transmembrane region" description="Helical" evidence="5">
    <location>
        <begin position="251"/>
        <end position="277"/>
    </location>
</feature>
<protein>
    <recommendedName>
        <fullName evidence="6">G-protein coupled receptors family 1 profile domain-containing protein</fullName>
    </recommendedName>
</protein>
<feature type="transmembrane region" description="Helical" evidence="5">
    <location>
        <begin position="100"/>
        <end position="122"/>
    </location>
</feature>
<organism evidence="7 8">
    <name type="scientific">Trichuris suis</name>
    <name type="common">pig whipworm</name>
    <dbReference type="NCBI Taxonomy" id="68888"/>
    <lineage>
        <taxon>Eukaryota</taxon>
        <taxon>Metazoa</taxon>
        <taxon>Ecdysozoa</taxon>
        <taxon>Nematoda</taxon>
        <taxon>Enoplea</taxon>
        <taxon>Dorylaimia</taxon>
        <taxon>Trichinellida</taxon>
        <taxon>Trichuridae</taxon>
        <taxon>Trichuris</taxon>
    </lineage>
</organism>
<keyword evidence="4 5" id="KW-0472">Membrane</keyword>
<dbReference type="InterPro" id="IPR000276">
    <property type="entry name" value="GPCR_Rhodpsn"/>
</dbReference>
<name>A0A085MDT7_9BILA</name>
<reference evidence="7 8" key="1">
    <citation type="journal article" date="2014" name="Nat. Genet.">
        <title>Genome and transcriptome of the porcine whipworm Trichuris suis.</title>
        <authorList>
            <person name="Jex A.R."/>
            <person name="Nejsum P."/>
            <person name="Schwarz E.M."/>
            <person name="Hu L."/>
            <person name="Young N.D."/>
            <person name="Hall R.S."/>
            <person name="Korhonen P.K."/>
            <person name="Liao S."/>
            <person name="Thamsborg S."/>
            <person name="Xia J."/>
            <person name="Xu P."/>
            <person name="Wang S."/>
            <person name="Scheerlinck J.P."/>
            <person name="Hofmann A."/>
            <person name="Sternberg P.W."/>
            <person name="Wang J."/>
            <person name="Gasser R.B."/>
        </authorList>
    </citation>
    <scope>NUCLEOTIDE SEQUENCE [LARGE SCALE GENOMIC DNA]</scope>
    <source>
        <strain evidence="7">DCEP-RM93M</strain>
    </source>
</reference>
<dbReference type="AlphaFoldDB" id="A0A085MDT7"/>
<dbReference type="InterPro" id="IPR017452">
    <property type="entry name" value="GPCR_Rhodpsn_7TM"/>
</dbReference>
<feature type="transmembrane region" description="Helical" evidence="5">
    <location>
        <begin position="23"/>
        <end position="47"/>
    </location>
</feature>
<keyword evidence="3 5" id="KW-1133">Transmembrane helix</keyword>
<evidence type="ECO:0000313" key="8">
    <source>
        <dbReference type="Proteomes" id="UP000030764"/>
    </source>
</evidence>
<dbReference type="SUPFAM" id="SSF81321">
    <property type="entry name" value="Family A G protein-coupled receptor-like"/>
    <property type="match status" value="1"/>
</dbReference>
<evidence type="ECO:0000256" key="3">
    <source>
        <dbReference type="ARBA" id="ARBA00022989"/>
    </source>
</evidence>
<dbReference type="PANTHER" id="PTHR46895">
    <property type="entry name" value="PROTEIN CBG20548-RELATED"/>
    <property type="match status" value="1"/>
</dbReference>
<dbReference type="Pfam" id="PF00001">
    <property type="entry name" value="7tm_1"/>
    <property type="match status" value="1"/>
</dbReference>
<keyword evidence="2 5" id="KW-0812">Transmembrane</keyword>
<evidence type="ECO:0000259" key="6">
    <source>
        <dbReference type="PROSITE" id="PS50262"/>
    </source>
</evidence>
<evidence type="ECO:0000256" key="1">
    <source>
        <dbReference type="ARBA" id="ARBA00004370"/>
    </source>
</evidence>
<dbReference type="Proteomes" id="UP000030764">
    <property type="component" value="Unassembled WGS sequence"/>
</dbReference>
<evidence type="ECO:0000256" key="2">
    <source>
        <dbReference type="ARBA" id="ARBA00022692"/>
    </source>
</evidence>
<feature type="transmembrane region" description="Helical" evidence="5">
    <location>
        <begin position="59"/>
        <end position="80"/>
    </location>
</feature>
<feature type="transmembrane region" description="Helical" evidence="5">
    <location>
        <begin position="143"/>
        <end position="163"/>
    </location>
</feature>
<gene>
    <name evidence="7" type="ORF">M513_03723</name>
</gene>
<proteinExistence type="predicted"/>
<evidence type="ECO:0000256" key="4">
    <source>
        <dbReference type="ARBA" id="ARBA00023136"/>
    </source>
</evidence>
<dbReference type="Gene3D" id="1.20.1070.10">
    <property type="entry name" value="Rhodopsin 7-helix transmembrane proteins"/>
    <property type="match status" value="1"/>
</dbReference>
<comment type="subcellular location">
    <subcellularLocation>
        <location evidence="1">Membrane</location>
    </subcellularLocation>
</comment>
<feature type="domain" description="G-protein coupled receptors family 1 profile" evidence="6">
    <location>
        <begin position="39"/>
        <end position="312"/>
    </location>
</feature>
<feature type="transmembrane region" description="Helical" evidence="5">
    <location>
        <begin position="212"/>
        <end position="230"/>
    </location>
</feature>
<dbReference type="PROSITE" id="PS50262">
    <property type="entry name" value="G_PROTEIN_RECEP_F1_2"/>
    <property type="match status" value="1"/>
</dbReference>